<protein>
    <submittedName>
        <fullName evidence="2">Uncharacterized protein</fullName>
    </submittedName>
</protein>
<name>A0A1I4MVK7_9BACI</name>
<dbReference type="AlphaFoldDB" id="A0A1I4MVK7"/>
<dbReference type="Proteomes" id="UP000198565">
    <property type="component" value="Unassembled WGS sequence"/>
</dbReference>
<keyword evidence="3" id="KW-1185">Reference proteome</keyword>
<sequence>MYLLLFTILYCVIIRVLNVDYGPALGVYIMGLGLVKGYRSEELKDVFNFIKTKNLYKKIKFKDSLMEYLSLFLVFLNSLLIGNTSYTTFEYIWVFFLVAAVYRFIFWGITRTIKNGN</sequence>
<evidence type="ECO:0000313" key="3">
    <source>
        <dbReference type="Proteomes" id="UP000198565"/>
    </source>
</evidence>
<feature type="transmembrane region" description="Helical" evidence="1">
    <location>
        <begin position="65"/>
        <end position="85"/>
    </location>
</feature>
<gene>
    <name evidence="2" type="ORF">SAMN04487943_107114</name>
</gene>
<evidence type="ECO:0000313" key="2">
    <source>
        <dbReference type="EMBL" id="SFM07106.1"/>
    </source>
</evidence>
<feature type="transmembrane region" description="Helical" evidence="1">
    <location>
        <begin position="6"/>
        <end position="35"/>
    </location>
</feature>
<evidence type="ECO:0000256" key="1">
    <source>
        <dbReference type="SAM" id="Phobius"/>
    </source>
</evidence>
<organism evidence="2 3">
    <name type="scientific">Gracilibacillus orientalis</name>
    <dbReference type="NCBI Taxonomy" id="334253"/>
    <lineage>
        <taxon>Bacteria</taxon>
        <taxon>Bacillati</taxon>
        <taxon>Bacillota</taxon>
        <taxon>Bacilli</taxon>
        <taxon>Bacillales</taxon>
        <taxon>Bacillaceae</taxon>
        <taxon>Gracilibacillus</taxon>
    </lineage>
</organism>
<feature type="transmembrane region" description="Helical" evidence="1">
    <location>
        <begin position="91"/>
        <end position="109"/>
    </location>
</feature>
<proteinExistence type="predicted"/>
<reference evidence="3" key="1">
    <citation type="submission" date="2016-10" db="EMBL/GenBank/DDBJ databases">
        <authorList>
            <person name="Varghese N."/>
            <person name="Submissions S."/>
        </authorList>
    </citation>
    <scope>NUCLEOTIDE SEQUENCE [LARGE SCALE GENOMIC DNA]</scope>
    <source>
        <strain evidence="3">CGMCC 1.4250</strain>
    </source>
</reference>
<accession>A0A1I4MVK7</accession>
<keyword evidence="1" id="KW-0472">Membrane</keyword>
<keyword evidence="1" id="KW-1133">Transmembrane helix</keyword>
<keyword evidence="1" id="KW-0812">Transmembrane</keyword>
<dbReference type="EMBL" id="FOTR01000007">
    <property type="protein sequence ID" value="SFM07106.1"/>
    <property type="molecule type" value="Genomic_DNA"/>
</dbReference>